<keyword evidence="1" id="KW-0831">Ubiquinone biosynthesis</keyword>
<feature type="domain" description="SCP2" evidence="2">
    <location>
        <begin position="35"/>
        <end position="130"/>
    </location>
</feature>
<dbReference type="InterPro" id="IPR036527">
    <property type="entry name" value="SCP2_sterol-bd_dom_sf"/>
</dbReference>
<dbReference type="Pfam" id="PF02036">
    <property type="entry name" value="SCP2"/>
    <property type="match status" value="1"/>
</dbReference>
<evidence type="ECO:0000313" key="4">
    <source>
        <dbReference type="Proteomes" id="UP001209854"/>
    </source>
</evidence>
<dbReference type="RefSeq" id="WP_262566599.1">
    <property type="nucleotide sequence ID" value="NZ_JAPFCC010000001.1"/>
</dbReference>
<dbReference type="HAMAP" id="MF_02231">
    <property type="entry name" value="UbiT"/>
    <property type="match status" value="1"/>
</dbReference>
<proteinExistence type="inferred from homology"/>
<comment type="caution">
    <text evidence="3">The sequence shown here is derived from an EMBL/GenBank/DDBJ whole genome shotgun (WGS) entry which is preliminary data.</text>
</comment>
<accession>A0ABT3MQA1</accession>
<keyword evidence="4" id="KW-1185">Reference proteome</keyword>
<evidence type="ECO:0000313" key="3">
    <source>
        <dbReference type="EMBL" id="MCW7551554.1"/>
    </source>
</evidence>
<sequence>MALPTPPLPSVKTLTTPLRLMPDELVTTPLEKAINHVFRQSIEEGEFDFMEQRWVKIHITDAELSFHIGFDGNQLKAVSSRPCDVVFSGDSMAFRTLALRREDPDTLFFQRRLMIEGDTELGLGLKNLLDSIDTEQLPKAFQTLMKLGNKLEDFSR</sequence>
<evidence type="ECO:0000256" key="1">
    <source>
        <dbReference type="HAMAP-Rule" id="MF_02231"/>
    </source>
</evidence>
<protein>
    <recommendedName>
        <fullName evidence="1">Ubiquinone biosynthesis accessory factor UbiT</fullName>
    </recommendedName>
</protein>
<name>A0ABT3MQA1_9GAMM</name>
<gene>
    <name evidence="1" type="primary">ubiT</name>
    <name evidence="3" type="ORF">NX722_02615</name>
</gene>
<dbReference type="InterPro" id="IPR016830">
    <property type="entry name" value="UbiT"/>
</dbReference>
<dbReference type="EMBL" id="JAPFCC010000001">
    <property type="protein sequence ID" value="MCW7551554.1"/>
    <property type="molecule type" value="Genomic_DNA"/>
</dbReference>
<dbReference type="Gene3D" id="3.30.1050.10">
    <property type="entry name" value="SCP2 sterol-binding domain"/>
    <property type="match status" value="1"/>
</dbReference>
<dbReference type="InterPro" id="IPR003033">
    <property type="entry name" value="SCP2_sterol-bd_dom"/>
</dbReference>
<comment type="similarity">
    <text evidence="1">Belongs to the UbiT family.</text>
</comment>
<dbReference type="SUPFAM" id="SSF55718">
    <property type="entry name" value="SCP-like"/>
    <property type="match status" value="1"/>
</dbReference>
<evidence type="ECO:0000259" key="2">
    <source>
        <dbReference type="Pfam" id="PF02036"/>
    </source>
</evidence>
<dbReference type="Proteomes" id="UP001209854">
    <property type="component" value="Unassembled WGS sequence"/>
</dbReference>
<comment type="pathway">
    <text evidence="1">Cofactor biosynthesis; ubiquinone biosynthesis.</text>
</comment>
<organism evidence="3 4">
    <name type="scientific">Endozoicomonas gorgoniicola</name>
    <dbReference type="NCBI Taxonomy" id="1234144"/>
    <lineage>
        <taxon>Bacteria</taxon>
        <taxon>Pseudomonadati</taxon>
        <taxon>Pseudomonadota</taxon>
        <taxon>Gammaproteobacteria</taxon>
        <taxon>Oceanospirillales</taxon>
        <taxon>Endozoicomonadaceae</taxon>
        <taxon>Endozoicomonas</taxon>
    </lineage>
</organism>
<comment type="function">
    <text evidence="1">Required for O(2)-independent ubiquinone (coenzyme Q) biosynthesis. Likely functions as an accessory factor.</text>
</comment>
<reference evidence="3 4" key="1">
    <citation type="submission" date="2022-10" db="EMBL/GenBank/DDBJ databases">
        <title>High-quality genome sequences of two octocoral-associated bacteria, Endozoicomonas euniceicola EF212 and Endozoicomonas gorgoniicola PS125.</title>
        <authorList>
            <person name="Chiou Y.-J."/>
            <person name="Chen Y.-H."/>
        </authorList>
    </citation>
    <scope>NUCLEOTIDE SEQUENCE [LARGE SCALE GENOMIC DNA]</scope>
    <source>
        <strain evidence="3 4">PS125</strain>
    </source>
</reference>